<proteinExistence type="predicted"/>
<organism evidence="1">
    <name type="scientific">Flavobacterium columnare</name>
    <dbReference type="NCBI Taxonomy" id="996"/>
    <lineage>
        <taxon>Bacteria</taxon>
        <taxon>Pseudomonadati</taxon>
        <taxon>Bacteroidota</taxon>
        <taxon>Flavobacteriia</taxon>
        <taxon>Flavobacteriales</taxon>
        <taxon>Flavobacteriaceae</taxon>
        <taxon>Flavobacterium</taxon>
    </lineage>
</organism>
<reference evidence="1" key="1">
    <citation type="submission" date="2018-12" db="EMBL/GenBank/DDBJ databases">
        <title>Draft genome sequence of Flaovobacterium columnare BGFS27 isolated from channel catfish in Alabama.</title>
        <authorList>
            <person name="Cai W."/>
            <person name="Arias C."/>
        </authorList>
    </citation>
    <scope>NUCLEOTIDE SEQUENCE [LARGE SCALE GENOMIC DNA]</scope>
    <source>
        <strain evidence="1">BGFS27</strain>
    </source>
</reference>
<dbReference type="RefSeq" id="WP_127821720.1">
    <property type="nucleotide sequence ID" value="NZ_RWGX02000014.1"/>
</dbReference>
<dbReference type="AlphaFoldDB" id="A0AA94JP38"/>
<sequence>MSNKSGNYIEIAGGSITEYCTGEYNLFAQKMSFNAEGTVSINGAQKGTSYKTPIEPPKIVLNQGKVKKVELVTNLDLGSKNDKSGGTQLGMIFGKEYTFQVTQYDNETPLTRRLTKWQIRYHSPKYSQNKWIDVPLKVTGDTVKITMNEEDMCGRFIYVRAYIDDPKTEGETKVWKHNRFRWFDREVLEEEMEERTTKGMPWKVNQAGTSLCGMACIFYLFAKEKPNDYKKFAFELFRTGEATFNSYTSKPSKEVTEKQVNKNGFPLNTGGMPLVDYVTMAGTRNTDNPDYKGGNEQFQAINWPPLMTNLSEMLLGYKNVITKGIYNPVAPLIYTSFDIEEKIKNINNQFNSGYKLILMIDSDLIDDVWDFKSLDLHWVVLESEIKTINMLNEKGKNVEMLDFRVYSWGTNPNNDIPLVLDKKSGRMVENTEHRYLKNPISKTHFMNNFNGYIKVK</sequence>
<name>A0AA94JP38_9FLAO</name>
<gene>
    <name evidence="1" type="ORF">EJB19_02215</name>
</gene>
<evidence type="ECO:0000313" key="1">
    <source>
        <dbReference type="EMBL" id="RVU88977.1"/>
    </source>
</evidence>
<dbReference type="EMBL" id="RWGX01000003">
    <property type="protein sequence ID" value="RVU88977.1"/>
    <property type="molecule type" value="Genomic_DNA"/>
</dbReference>
<protein>
    <submittedName>
        <fullName evidence="1">Uncharacterized protein</fullName>
    </submittedName>
</protein>
<accession>A0AA94JP38</accession>
<comment type="caution">
    <text evidence="1">The sequence shown here is derived from an EMBL/GenBank/DDBJ whole genome shotgun (WGS) entry which is preliminary data.</text>
</comment>